<gene>
    <name evidence="1" type="ORF">N4T19_07810</name>
</gene>
<reference evidence="1" key="1">
    <citation type="submission" date="2022-09" db="EMBL/GenBank/DDBJ databases">
        <title>Bacterial diversity in gut of crayfish and pufferfish.</title>
        <authorList>
            <person name="Huang Y."/>
        </authorList>
    </citation>
    <scope>NUCLEOTIDE SEQUENCE</scope>
    <source>
        <strain evidence="1">PR12</strain>
    </source>
</reference>
<sequence length="108" mass="11741">MASAAQQAQAPLAIPATGGVCDLSKRSYFHASVLASLAFTFINRPVDCMLFELEVSLTAGTLSWPANVRWVGGLAPQNLQTGKIHIFQFRRPQSTGADQWLGSYLPNY</sequence>
<dbReference type="EMBL" id="CP104377">
    <property type="protein sequence ID" value="UXC20001.1"/>
    <property type="molecule type" value="Genomic_DNA"/>
</dbReference>
<proteinExistence type="predicted"/>
<dbReference type="Proteomes" id="UP001058290">
    <property type="component" value="Chromosome"/>
</dbReference>
<evidence type="ECO:0000313" key="2">
    <source>
        <dbReference type="Proteomes" id="UP001058290"/>
    </source>
</evidence>
<name>A0ABY6A2X6_9BURK</name>
<organism evidence="1 2">
    <name type="scientific">Comamonas squillarum</name>
    <dbReference type="NCBI Taxonomy" id="2977320"/>
    <lineage>
        <taxon>Bacteria</taxon>
        <taxon>Pseudomonadati</taxon>
        <taxon>Pseudomonadota</taxon>
        <taxon>Betaproteobacteria</taxon>
        <taxon>Burkholderiales</taxon>
        <taxon>Comamonadaceae</taxon>
        <taxon>Comamonas</taxon>
    </lineage>
</organism>
<protein>
    <recommendedName>
        <fullName evidence="3">IS66 family insertion sequence element accessory protein TnpB</fullName>
    </recommendedName>
</protein>
<evidence type="ECO:0008006" key="3">
    <source>
        <dbReference type="Google" id="ProtNLM"/>
    </source>
</evidence>
<keyword evidence="2" id="KW-1185">Reference proteome</keyword>
<dbReference type="RefSeq" id="WP_260719821.1">
    <property type="nucleotide sequence ID" value="NZ_CP104377.1"/>
</dbReference>
<accession>A0ABY6A2X6</accession>
<evidence type="ECO:0000313" key="1">
    <source>
        <dbReference type="EMBL" id="UXC20001.1"/>
    </source>
</evidence>